<dbReference type="PIRSF" id="PIRSF017617">
    <property type="entry name" value="Thr_aldolase"/>
    <property type="match status" value="1"/>
</dbReference>
<dbReference type="Gene3D" id="3.40.640.10">
    <property type="entry name" value="Type I PLP-dependent aspartate aminotransferase-like (Major domain)"/>
    <property type="match status" value="1"/>
</dbReference>
<dbReference type="PANTHER" id="PTHR48097:SF9">
    <property type="entry name" value="L-THREONINE ALDOLASE"/>
    <property type="match status" value="1"/>
</dbReference>
<dbReference type="EMBL" id="JABANO010036357">
    <property type="protein sequence ID" value="KAF4701967.1"/>
    <property type="molecule type" value="Genomic_DNA"/>
</dbReference>
<comment type="cofactor">
    <cofactor evidence="1">
        <name>pyridoxal 5'-phosphate</name>
        <dbReference type="ChEBI" id="CHEBI:597326"/>
    </cofactor>
</comment>
<evidence type="ECO:0000313" key="7">
    <source>
        <dbReference type="EMBL" id="KAF4686519.1"/>
    </source>
</evidence>
<evidence type="ECO:0000256" key="5">
    <source>
        <dbReference type="PIRSR" id="PIRSR017617-1"/>
    </source>
</evidence>
<keyword evidence="3" id="KW-0663">Pyridoxal phosphate</keyword>
<feature type="domain" description="Aromatic amino acid beta-eliminating lyase/threonine aldolase" evidence="6">
    <location>
        <begin position="40"/>
        <end position="324"/>
    </location>
</feature>
<organism evidence="7 10">
    <name type="scientific">Perkinsus olseni</name>
    <name type="common">Perkinsus atlanticus</name>
    <dbReference type="NCBI Taxonomy" id="32597"/>
    <lineage>
        <taxon>Eukaryota</taxon>
        <taxon>Sar</taxon>
        <taxon>Alveolata</taxon>
        <taxon>Perkinsozoa</taxon>
        <taxon>Perkinsea</taxon>
        <taxon>Perkinsida</taxon>
        <taxon>Perkinsidae</taxon>
        <taxon>Perkinsus</taxon>
    </lineage>
</organism>
<dbReference type="GO" id="GO:0005829">
    <property type="term" value="C:cytosol"/>
    <property type="evidence" value="ECO:0007669"/>
    <property type="project" value="TreeGrafter"/>
</dbReference>
<dbReference type="GO" id="GO:0006545">
    <property type="term" value="P:glycine biosynthetic process"/>
    <property type="evidence" value="ECO:0007669"/>
    <property type="project" value="TreeGrafter"/>
</dbReference>
<evidence type="ECO:0000313" key="10">
    <source>
        <dbReference type="Proteomes" id="UP000574390"/>
    </source>
</evidence>
<dbReference type="InterPro" id="IPR015424">
    <property type="entry name" value="PyrdxlP-dep_Trfase"/>
</dbReference>
<proteinExistence type="inferred from homology"/>
<dbReference type="InterPro" id="IPR015422">
    <property type="entry name" value="PyrdxlP-dep_Trfase_small"/>
</dbReference>
<sequence length="407" mass="44045">MARSVGVVHSATDVRFVTALTTVVGLLGISVGMTAHHTVELRSDTFTQPTSEMRRAMAEAECGDDVWGLDPTVNAFQKEAAEKFGFHSALYLPTATMSNLVAMLVHCEKKGSEIILGDKAHMHIYEQGGYSTIAGAHCRTVPNQPDGTLRLEDVEFAIRPFESHYPITRAVCVENTHNMCGGRVLGKDYLESLGALCKKYDVKLHVDGSRIFNAAVRLGISVKELTEQADSVTLCLSKGLSAPLGALLLTRTEADAVLAHRFRKVLGGNMRQVGVVACCGRIAINKMVDRLAEDHDHARMLAEGLASIDGVACNVEAVDSNMVRWGIDKKVGDRVTCAKLVEALASGDGVCVKMICIERGAAIRAVTHRHITSDDIAKAVTKVRKVMETAVTTWPQLTEADHILTIE</sequence>
<keyword evidence="9" id="KW-1185">Reference proteome</keyword>
<reference evidence="9 10" key="1">
    <citation type="submission" date="2020-04" db="EMBL/GenBank/DDBJ databases">
        <title>Perkinsus olseni comparative genomics.</title>
        <authorList>
            <person name="Bogema D.R."/>
        </authorList>
    </citation>
    <scope>NUCLEOTIDE SEQUENCE [LARGE SCALE GENOMIC DNA]</scope>
    <source>
        <strain evidence="7">ATCC PRA-205</strain>
        <strain evidence="8 9">ATCC PRA-207</strain>
    </source>
</reference>
<evidence type="ECO:0000313" key="8">
    <source>
        <dbReference type="EMBL" id="KAF4701967.1"/>
    </source>
</evidence>
<dbReference type="FunFam" id="3.40.640.10:FF:000030">
    <property type="entry name" value="Low-specificity L-threonine aldolase"/>
    <property type="match status" value="1"/>
</dbReference>
<dbReference type="OMA" id="MRQTGFM"/>
<evidence type="ECO:0000313" key="9">
    <source>
        <dbReference type="Proteomes" id="UP000553632"/>
    </source>
</evidence>
<comment type="caution">
    <text evidence="7">The sequence shown here is derived from an EMBL/GenBank/DDBJ whole genome shotgun (WGS) entry which is preliminary data.</text>
</comment>
<feature type="modified residue" description="N6-(pyridoxal phosphate)lysine" evidence="5">
    <location>
        <position position="238"/>
    </location>
</feature>
<protein>
    <submittedName>
        <fullName evidence="7">Putative low-specificity L-threonine aldolase 1</fullName>
    </submittedName>
</protein>
<name>A0A7J6NRK7_PEROL</name>
<dbReference type="GO" id="GO:0008732">
    <property type="term" value="F:L-allo-threonine aldolase activity"/>
    <property type="evidence" value="ECO:0007669"/>
    <property type="project" value="TreeGrafter"/>
</dbReference>
<comment type="similarity">
    <text evidence="2">Belongs to the threonine aldolase family.</text>
</comment>
<keyword evidence="4" id="KW-0456">Lyase</keyword>
<dbReference type="FunFam" id="3.90.1150.10:FF:000041">
    <property type="entry name" value="Low-specificity L-threonine aldolase"/>
    <property type="match status" value="1"/>
</dbReference>
<evidence type="ECO:0000259" key="6">
    <source>
        <dbReference type="Pfam" id="PF01212"/>
    </source>
</evidence>
<dbReference type="AlphaFoldDB" id="A0A7J6NRK7"/>
<dbReference type="InterPro" id="IPR001597">
    <property type="entry name" value="ArAA_b-elim_lyase/Thr_aldolase"/>
</dbReference>
<dbReference type="InterPro" id="IPR023603">
    <property type="entry name" value="Low_specificity_L-TA-like"/>
</dbReference>
<evidence type="ECO:0000256" key="1">
    <source>
        <dbReference type="ARBA" id="ARBA00001933"/>
    </source>
</evidence>
<dbReference type="Gene3D" id="3.90.1150.10">
    <property type="entry name" value="Aspartate Aminotransferase, domain 1"/>
    <property type="match status" value="1"/>
</dbReference>
<evidence type="ECO:0000256" key="3">
    <source>
        <dbReference type="ARBA" id="ARBA00022898"/>
    </source>
</evidence>
<dbReference type="InterPro" id="IPR015421">
    <property type="entry name" value="PyrdxlP-dep_Trfase_major"/>
</dbReference>
<dbReference type="PANTHER" id="PTHR48097">
    <property type="entry name" value="L-THREONINE ALDOLASE-RELATED"/>
    <property type="match status" value="1"/>
</dbReference>
<dbReference type="Proteomes" id="UP000574390">
    <property type="component" value="Unassembled WGS sequence"/>
</dbReference>
<evidence type="ECO:0000256" key="2">
    <source>
        <dbReference type="ARBA" id="ARBA00006966"/>
    </source>
</evidence>
<dbReference type="Proteomes" id="UP000553632">
    <property type="component" value="Unassembled WGS sequence"/>
</dbReference>
<dbReference type="Pfam" id="PF01212">
    <property type="entry name" value="Beta_elim_lyase"/>
    <property type="match status" value="1"/>
</dbReference>
<dbReference type="SUPFAM" id="SSF53383">
    <property type="entry name" value="PLP-dependent transferases"/>
    <property type="match status" value="1"/>
</dbReference>
<dbReference type="GO" id="GO:0006567">
    <property type="term" value="P:L-threonine catabolic process"/>
    <property type="evidence" value="ECO:0007669"/>
    <property type="project" value="TreeGrafter"/>
</dbReference>
<gene>
    <name evidence="7" type="primary">THA1_2</name>
    <name evidence="8" type="synonym">THA1_1</name>
    <name evidence="7" type="ORF">FOZ62_023254</name>
    <name evidence="8" type="ORF">FOZ63_022384</name>
</gene>
<dbReference type="EMBL" id="JABANM010036900">
    <property type="protein sequence ID" value="KAF4686519.1"/>
    <property type="molecule type" value="Genomic_DNA"/>
</dbReference>
<accession>A0A7J6NRK7</accession>
<dbReference type="NCBIfam" id="NF041359">
    <property type="entry name" value="GntG_guanitoxin"/>
    <property type="match status" value="1"/>
</dbReference>
<evidence type="ECO:0000256" key="4">
    <source>
        <dbReference type="ARBA" id="ARBA00023239"/>
    </source>
</evidence>